<proteinExistence type="predicted"/>
<dbReference type="EC" id="3.2.1.40" evidence="2"/>
<dbReference type="Gene3D" id="2.60.420.10">
    <property type="entry name" value="Maltose phosphorylase, domain 3"/>
    <property type="match status" value="1"/>
</dbReference>
<protein>
    <recommendedName>
        <fullName evidence="2">alpha-L-rhamnosidase</fullName>
        <ecNumber evidence="2">3.2.1.40</ecNumber>
    </recommendedName>
</protein>
<dbReference type="InterPro" id="IPR013737">
    <property type="entry name" value="Bac_rhamnosid_N"/>
</dbReference>
<dbReference type="PANTHER" id="PTHR33307">
    <property type="entry name" value="ALPHA-RHAMNOSIDASE (EUROFUNG)"/>
    <property type="match status" value="1"/>
</dbReference>
<feature type="domain" description="Alpha-L-rhamnosidase C-terminal" evidence="7">
    <location>
        <begin position="1039"/>
        <end position="1112"/>
    </location>
</feature>
<accession>A0A6G1U2X6</accession>
<evidence type="ECO:0000256" key="2">
    <source>
        <dbReference type="ARBA" id="ARBA00012652"/>
    </source>
</evidence>
<feature type="domain" description="Bacterial alpha-L-rhamnosidase N-terminal" evidence="5">
    <location>
        <begin position="358"/>
        <end position="518"/>
    </location>
</feature>
<dbReference type="Proteomes" id="UP000480425">
    <property type="component" value="Unassembled WGS sequence"/>
</dbReference>
<dbReference type="Gene3D" id="2.60.40.10">
    <property type="entry name" value="Immunoglobulins"/>
    <property type="match status" value="1"/>
</dbReference>
<evidence type="ECO:0000259" key="6">
    <source>
        <dbReference type="Pfam" id="PF17389"/>
    </source>
</evidence>
<dbReference type="Pfam" id="PF25788">
    <property type="entry name" value="Ig_Rha78A_N"/>
    <property type="match status" value="1"/>
</dbReference>
<dbReference type="Pfam" id="PF08531">
    <property type="entry name" value="Bac_rhamnosid_N"/>
    <property type="match status" value="1"/>
</dbReference>
<dbReference type="PANTHER" id="PTHR33307:SF6">
    <property type="entry name" value="ALPHA-RHAMNOSIDASE (EUROFUNG)-RELATED"/>
    <property type="match status" value="1"/>
</dbReference>
<evidence type="ECO:0000259" key="5">
    <source>
        <dbReference type="Pfam" id="PF08531"/>
    </source>
</evidence>
<comment type="caution">
    <text evidence="8">The sequence shown here is derived from an EMBL/GenBank/DDBJ whole genome shotgun (WGS) entry which is preliminary data.</text>
</comment>
<dbReference type="InterPro" id="IPR035398">
    <property type="entry name" value="Bac_rhamnosid_C"/>
</dbReference>
<dbReference type="InterPro" id="IPR008902">
    <property type="entry name" value="Rhamnosid_concanavalin"/>
</dbReference>
<evidence type="ECO:0000256" key="1">
    <source>
        <dbReference type="ARBA" id="ARBA00001445"/>
    </source>
</evidence>
<feature type="domain" description="Alpha-L-rhamnosidase concanavalin-like" evidence="4">
    <location>
        <begin position="560"/>
        <end position="667"/>
    </location>
</feature>
<evidence type="ECO:0000313" key="9">
    <source>
        <dbReference type="Proteomes" id="UP000480425"/>
    </source>
</evidence>
<dbReference type="Pfam" id="PF05592">
    <property type="entry name" value="Bac_rhamnosid"/>
    <property type="match status" value="1"/>
</dbReference>
<dbReference type="GO" id="GO:0030596">
    <property type="term" value="F:alpha-L-rhamnosidase activity"/>
    <property type="evidence" value="ECO:0007669"/>
    <property type="project" value="UniProtKB-EC"/>
</dbReference>
<dbReference type="AlphaFoldDB" id="A0A6G1U2X6"/>
<name>A0A6G1U2X6_9BACT</name>
<dbReference type="Pfam" id="PF17390">
    <property type="entry name" value="Bac_rhamnosid_C"/>
    <property type="match status" value="1"/>
</dbReference>
<dbReference type="Pfam" id="PF17389">
    <property type="entry name" value="Bac_rhamnosid6H"/>
    <property type="match status" value="1"/>
</dbReference>
<evidence type="ECO:0000256" key="3">
    <source>
        <dbReference type="ARBA" id="ARBA00022801"/>
    </source>
</evidence>
<comment type="catalytic activity">
    <reaction evidence="1">
        <text>Hydrolysis of terminal non-reducing alpha-L-rhamnose residues in alpha-L-rhamnosides.</text>
        <dbReference type="EC" id="3.2.1.40"/>
    </reaction>
</comment>
<evidence type="ECO:0000259" key="4">
    <source>
        <dbReference type="Pfam" id="PF05592"/>
    </source>
</evidence>
<dbReference type="Gene3D" id="1.50.10.10">
    <property type="match status" value="1"/>
</dbReference>
<dbReference type="InterPro" id="IPR012341">
    <property type="entry name" value="6hp_glycosidase-like_sf"/>
</dbReference>
<dbReference type="InterPro" id="IPR035396">
    <property type="entry name" value="Bac_rhamnosid6H"/>
</dbReference>
<feature type="domain" description="Alpha-L-rhamnosidase six-hairpin glycosidase" evidence="6">
    <location>
        <begin position="676"/>
        <end position="1035"/>
    </location>
</feature>
<reference evidence="8 9" key="1">
    <citation type="submission" date="2019-09" db="EMBL/GenBank/DDBJ databases">
        <title>Distinct polysaccharide growth profiles of human intestinal Prevotella copri isolates.</title>
        <authorList>
            <person name="Fehlner-Peach H."/>
            <person name="Magnabosco C."/>
            <person name="Raghavan V."/>
            <person name="Scher J.U."/>
            <person name="Tett A."/>
            <person name="Cox L.M."/>
            <person name="Gottsegen C."/>
            <person name="Watters A."/>
            <person name="Wiltshire- Gordon J.D."/>
            <person name="Segata N."/>
            <person name="Bonneau R."/>
            <person name="Littman D.R."/>
        </authorList>
    </citation>
    <scope>NUCLEOTIDE SEQUENCE [LARGE SCALE GENOMIC DNA]</scope>
    <source>
        <strain evidence="9">iA622</strain>
    </source>
</reference>
<dbReference type="InterPro" id="IPR016007">
    <property type="entry name" value="Alpha_rhamnosid"/>
</dbReference>
<dbReference type="PIRSF" id="PIRSF010631">
    <property type="entry name" value="A-rhamnsds"/>
    <property type="match status" value="1"/>
</dbReference>
<evidence type="ECO:0000259" key="7">
    <source>
        <dbReference type="Pfam" id="PF17390"/>
    </source>
</evidence>
<evidence type="ECO:0000313" key="8">
    <source>
        <dbReference type="EMBL" id="MQN81912.1"/>
    </source>
</evidence>
<gene>
    <name evidence="8" type="ORF">F7D73_13380</name>
</gene>
<dbReference type="OrthoDB" id="9766741at2"/>
<keyword evidence="3" id="KW-0378">Hydrolase</keyword>
<organism evidence="8 9">
    <name type="scientific">Segatella copri</name>
    <dbReference type="NCBI Taxonomy" id="165179"/>
    <lineage>
        <taxon>Bacteria</taxon>
        <taxon>Pseudomonadati</taxon>
        <taxon>Bacteroidota</taxon>
        <taxon>Bacteroidia</taxon>
        <taxon>Bacteroidales</taxon>
        <taxon>Prevotellaceae</taxon>
        <taxon>Segatella</taxon>
    </lineage>
</organism>
<dbReference type="Gene3D" id="2.60.120.260">
    <property type="entry name" value="Galactose-binding domain-like"/>
    <property type="match status" value="2"/>
</dbReference>
<dbReference type="EMBL" id="VZCB01000095">
    <property type="protein sequence ID" value="MQN81912.1"/>
    <property type="molecule type" value="Genomic_DNA"/>
</dbReference>
<dbReference type="SUPFAM" id="SSF48208">
    <property type="entry name" value="Six-hairpin glycosidases"/>
    <property type="match status" value="1"/>
</dbReference>
<dbReference type="GO" id="GO:0005975">
    <property type="term" value="P:carbohydrate metabolic process"/>
    <property type="evidence" value="ECO:0007669"/>
    <property type="project" value="InterPro"/>
</dbReference>
<sequence>MLAGASYAKRTTSIAQMKVEYQKTPIALEEEHPRFSWQMLSDDHSRNCYQKAYAITVTDVQGKVLWNSGKVANSKSLNVRYAGKKLMPQKRYQWNLTVWNQDDCPMSQTSWFEMGLMNHSDKSEAWKGAKWVGLPESCNVLHSQYLPVFRFSISLQLDKRSKSKQASFLLGVNDRRLMDANKNIYHLQNHQDASYIKLELNTQGIDDKKEATVAVYRVGYAKEDKQDVPLKVISIPASVINQGNRYLKHHFEVAVNLGYTEIFVDGQSLGIQSLNPIGQGGDFLAFPVLADLGIAVNKSQMATFSEAEVRAFRSPGNVIVKVDKLQMTLDGRKSSRQVIINPSQKSMPMLRTSFKVDKEVASARLYVTARGVYDVYMNGKRVNEEYLNPGITQYNKTHTYQTYDVTEHLLYGQNAIGAILGEGWWSGGLTFQGENWNYFGDRQSLLARLYIRYKDGSSQDVVTSPSLWQYYDEGPVKYGSLFQGEVYDACREGDVEGWSLPSYDAGKWRDCVEIPLTEHVSHDGWGTAMAPDDYSFFKLVGQNENTILPVCELPAKSVKEVRKGVFIYDMGQNMVGVPKIKFCGLSPSTQVTMRYAEVLYPNLPEYAGDAGMMMMENIRAAMAQDIYVAKGGIEVFTPRFTYHGYRYIEITGLEAPLPLENVKGIVLSSIKKISSAYQTSDDNINRLWENVKWSSMGNFLSIPTDCPQRNERMGWAGDISVFSRTATYMTDAAVMLRSYLQAMRDVQTPEGRFQDIAPIGGGFGGLLWGSAGITVPWECYQQYNDTTLIREHYAAMKKYIEYVKSHYIDSTTDIIVQKRQWGDLGDWLGLEDERNDKSLLWECYYIYDLELMQKMAGILGFPDDVAYYGNLHKERVELFNASYVNPSSGKTIASSFNKEQKGKLVDTQTSYVLPLVFDIIKPALRTKFIENLKSTLIRSNKTDKGEYCPPYSLMTGFIGTAWISKALSDAGQDSLAYRLLRQKTYPSWLYPVTQGATTIWERLNSYTHERGFGGNNRMNSFNHYSFGAVAAWMYNFSLGIQRDEENPGFKHFLLQPEPDEPGGLQYASGFYDSMYGRIESKWERKGNRLVYSFVIPANTSATVSLPAASQKSVLLDGKKLKKNQYKLIGNKYVLELASGQYQFTVCEN</sequence>
<dbReference type="InterPro" id="IPR008928">
    <property type="entry name" value="6-hairpin_glycosidase_sf"/>
</dbReference>
<dbReference type="InterPro" id="IPR013783">
    <property type="entry name" value="Ig-like_fold"/>
</dbReference>